<dbReference type="InterPro" id="IPR050904">
    <property type="entry name" value="Adhesion/Biosynth-related"/>
</dbReference>
<name>A0A084G6Y9_PSEDA</name>
<keyword evidence="4" id="KW-1185">Reference proteome</keyword>
<dbReference type="SMART" id="SM00554">
    <property type="entry name" value="FAS1"/>
    <property type="match status" value="2"/>
</dbReference>
<keyword evidence="1" id="KW-0732">Signal</keyword>
<dbReference type="InterPro" id="IPR036378">
    <property type="entry name" value="FAS1_dom_sf"/>
</dbReference>
<evidence type="ECO:0000256" key="1">
    <source>
        <dbReference type="SAM" id="SignalP"/>
    </source>
</evidence>
<feature type="domain" description="FAS1" evidence="2">
    <location>
        <begin position="208"/>
        <end position="363"/>
    </location>
</feature>
<dbReference type="EMBL" id="JOWA01000096">
    <property type="protein sequence ID" value="KEZ43101.1"/>
    <property type="molecule type" value="Genomic_DNA"/>
</dbReference>
<dbReference type="OrthoDB" id="7700931at2759"/>
<dbReference type="HOGENOM" id="CLU_026522_0_1_1"/>
<dbReference type="PANTHER" id="PTHR10900:SF125">
    <property type="entry name" value="FAS1 DOMAIN-CONTAINING PROTEIN YLR001C"/>
    <property type="match status" value="1"/>
</dbReference>
<dbReference type="SUPFAM" id="SSF82153">
    <property type="entry name" value="FAS1 domain"/>
    <property type="match status" value="2"/>
</dbReference>
<organism evidence="3 4">
    <name type="scientific">Pseudallescheria apiosperma</name>
    <name type="common">Scedosporium apiospermum</name>
    <dbReference type="NCBI Taxonomy" id="563466"/>
    <lineage>
        <taxon>Eukaryota</taxon>
        <taxon>Fungi</taxon>
        <taxon>Dikarya</taxon>
        <taxon>Ascomycota</taxon>
        <taxon>Pezizomycotina</taxon>
        <taxon>Sordariomycetes</taxon>
        <taxon>Hypocreomycetidae</taxon>
        <taxon>Microascales</taxon>
        <taxon>Microascaceae</taxon>
        <taxon>Scedosporium</taxon>
    </lineage>
</organism>
<dbReference type="Proteomes" id="UP000028545">
    <property type="component" value="Unassembled WGS sequence"/>
</dbReference>
<dbReference type="GeneID" id="27724047"/>
<dbReference type="PROSITE" id="PS50213">
    <property type="entry name" value="FAS1"/>
    <property type="match status" value="2"/>
</dbReference>
<dbReference type="Gene3D" id="2.30.180.10">
    <property type="entry name" value="FAS1 domain"/>
    <property type="match status" value="2"/>
</dbReference>
<feature type="domain" description="FAS1" evidence="2">
    <location>
        <begin position="67"/>
        <end position="204"/>
    </location>
</feature>
<comment type="caution">
    <text evidence="3">The sequence shown here is derived from an EMBL/GenBank/DDBJ whole genome shotgun (WGS) entry which is preliminary data.</text>
</comment>
<dbReference type="AlphaFoldDB" id="A0A084G6Y9"/>
<protein>
    <submittedName>
        <fullName evidence="3">Fasciclin domain-containing protein</fullName>
    </submittedName>
</protein>
<dbReference type="VEuPathDB" id="FungiDB:SAPIO_CDS4975"/>
<evidence type="ECO:0000313" key="3">
    <source>
        <dbReference type="EMBL" id="KEZ43101.1"/>
    </source>
</evidence>
<dbReference type="RefSeq" id="XP_016642900.1">
    <property type="nucleotide sequence ID" value="XM_016787398.1"/>
</dbReference>
<dbReference type="OMA" id="GVKGFTH"/>
<evidence type="ECO:0000313" key="4">
    <source>
        <dbReference type="Proteomes" id="UP000028545"/>
    </source>
</evidence>
<evidence type="ECO:0000259" key="2">
    <source>
        <dbReference type="PROSITE" id="PS50213"/>
    </source>
</evidence>
<proteinExistence type="predicted"/>
<dbReference type="Pfam" id="PF02469">
    <property type="entry name" value="Fasciclin"/>
    <property type="match status" value="2"/>
</dbReference>
<accession>A0A084G6Y9</accession>
<sequence>MKFTVVLPLLTVSSALGIPKVAVWDDESHVRPFTISDIDAQNQNEYVLDEEYADFRALGDHDEDEPTLTIYELIKKSDRATKFAELISEYNDIVELLNSTDAKYTVFVPADEAFKHFPFKKKPDAEFIKAAIKYHIVRDEVPARELIQTNTLPTLLEEKLLGGKPQRVRASFGFGGLKINFFSKVVRPDIRATNGVIHAVNRILLPPTMVGRELTFFPSHFSTLLYAYEKTNFVDFIHNVKLNGSTVFAPDNRAFEKLGAKANAFLFNTEKGRTILKALLKYQIVANVTLYSDEVYGNVDRVGAEGVDRHHYDLTTLLHDKHVSVDITRFGAFTSITVNGQVPVVARDAVAKNGVIQVVGKIPFPPHKHHDHDHDHDDHEEEGEIEVGDLIERLQDYVDEDDKQWVGEL</sequence>
<feature type="chain" id="PRO_5001775438" evidence="1">
    <location>
        <begin position="18"/>
        <end position="409"/>
    </location>
</feature>
<dbReference type="InterPro" id="IPR000782">
    <property type="entry name" value="FAS1_domain"/>
</dbReference>
<gene>
    <name evidence="3" type="ORF">SAPIO_CDS4975</name>
</gene>
<dbReference type="KEGG" id="sapo:SAPIO_CDS4975"/>
<reference evidence="3 4" key="1">
    <citation type="journal article" date="2014" name="Genome Announc.">
        <title>Draft genome sequence of the pathogenic fungus Scedosporium apiospermum.</title>
        <authorList>
            <person name="Vandeputte P."/>
            <person name="Ghamrawi S."/>
            <person name="Rechenmann M."/>
            <person name="Iltis A."/>
            <person name="Giraud S."/>
            <person name="Fleury M."/>
            <person name="Thornton C."/>
            <person name="Delhaes L."/>
            <person name="Meyer W."/>
            <person name="Papon N."/>
            <person name="Bouchara J.P."/>
        </authorList>
    </citation>
    <scope>NUCLEOTIDE SEQUENCE [LARGE SCALE GENOMIC DNA]</scope>
    <source>
        <strain evidence="3 4">IHEM 14462</strain>
    </source>
</reference>
<dbReference type="PANTHER" id="PTHR10900">
    <property type="entry name" value="PERIOSTIN-RELATED"/>
    <property type="match status" value="1"/>
</dbReference>
<feature type="signal peptide" evidence="1">
    <location>
        <begin position="1"/>
        <end position="17"/>
    </location>
</feature>